<keyword evidence="1" id="KW-1133">Transmembrane helix</keyword>
<comment type="caution">
    <text evidence="2">The sequence shown here is derived from an EMBL/GenBank/DDBJ whole genome shotgun (WGS) entry which is preliminary data.</text>
</comment>
<evidence type="ECO:0000313" key="2">
    <source>
        <dbReference type="EMBL" id="MBA2934494.1"/>
    </source>
</evidence>
<feature type="transmembrane region" description="Helical" evidence="1">
    <location>
        <begin position="20"/>
        <end position="40"/>
    </location>
</feature>
<reference evidence="2 3" key="1">
    <citation type="submission" date="2020-07" db="EMBL/GenBank/DDBJ databases">
        <authorList>
            <person name="Sun Q."/>
        </authorList>
    </citation>
    <scope>NUCLEOTIDE SEQUENCE [LARGE SCALE GENOMIC DNA]</scope>
    <source>
        <strain evidence="2 3">CGMCC 1.13654</strain>
    </source>
</reference>
<accession>A0A838L5Q2</accession>
<keyword evidence="1" id="KW-0812">Transmembrane</keyword>
<gene>
    <name evidence="2" type="ORF">HZF05_10335</name>
</gene>
<keyword evidence="3" id="KW-1185">Reference proteome</keyword>
<dbReference type="AlphaFoldDB" id="A0A838L5Q2"/>
<dbReference type="Proteomes" id="UP000570166">
    <property type="component" value="Unassembled WGS sequence"/>
</dbReference>
<proteinExistence type="predicted"/>
<organism evidence="2 3">
    <name type="scientific">Sphingomonas chungangi</name>
    <dbReference type="NCBI Taxonomy" id="2683589"/>
    <lineage>
        <taxon>Bacteria</taxon>
        <taxon>Pseudomonadati</taxon>
        <taxon>Pseudomonadota</taxon>
        <taxon>Alphaproteobacteria</taxon>
        <taxon>Sphingomonadales</taxon>
        <taxon>Sphingomonadaceae</taxon>
        <taxon>Sphingomonas</taxon>
    </lineage>
</organism>
<evidence type="ECO:0000313" key="3">
    <source>
        <dbReference type="Proteomes" id="UP000570166"/>
    </source>
</evidence>
<dbReference type="EMBL" id="JACEIB010000006">
    <property type="protein sequence ID" value="MBA2934494.1"/>
    <property type="molecule type" value="Genomic_DNA"/>
</dbReference>
<name>A0A838L5Q2_9SPHN</name>
<keyword evidence="1" id="KW-0472">Membrane</keyword>
<protein>
    <submittedName>
        <fullName evidence="2">Uncharacterized protein</fullName>
    </submittedName>
</protein>
<evidence type="ECO:0000256" key="1">
    <source>
        <dbReference type="SAM" id="Phobius"/>
    </source>
</evidence>
<sequence length="77" mass="7766">MPDARGTDRTTVIERRGSGGTAIIAVVLLIAVIIGGIYLFNMQQAQTSKDHAIAGAATSVSHAADKVGDAASGGTKN</sequence>